<evidence type="ECO:0000313" key="3">
    <source>
        <dbReference type="EMBL" id="RHW51347.1"/>
    </source>
</evidence>
<feature type="transmembrane region" description="Helical" evidence="1">
    <location>
        <begin position="9"/>
        <end position="26"/>
    </location>
</feature>
<evidence type="ECO:0000313" key="2">
    <source>
        <dbReference type="EMBL" id="RHW48756.1"/>
    </source>
</evidence>
<organism evidence="3 4">
    <name type="scientific">Bombilactobacillus bombi</name>
    <dbReference type="NCBI Taxonomy" id="1303590"/>
    <lineage>
        <taxon>Bacteria</taxon>
        <taxon>Bacillati</taxon>
        <taxon>Bacillota</taxon>
        <taxon>Bacilli</taxon>
        <taxon>Lactobacillales</taxon>
        <taxon>Lactobacillaceae</taxon>
        <taxon>Bombilactobacillus</taxon>
    </lineage>
</organism>
<dbReference type="AlphaFoldDB" id="A0A347SSG9"/>
<keyword evidence="4" id="KW-1185">Reference proteome</keyword>
<dbReference type="Proteomes" id="UP000284109">
    <property type="component" value="Unassembled WGS sequence"/>
</dbReference>
<dbReference type="EMBL" id="QOCR01000002">
    <property type="protein sequence ID" value="RHW51347.1"/>
    <property type="molecule type" value="Genomic_DNA"/>
</dbReference>
<dbReference type="RefSeq" id="WP_118900921.1">
    <property type="nucleotide sequence ID" value="NZ_CP031513.1"/>
</dbReference>
<dbReference type="KEGG" id="lbm:DS830_05615"/>
<evidence type="ECO:0000313" key="5">
    <source>
        <dbReference type="Proteomes" id="UP000284822"/>
    </source>
</evidence>
<keyword evidence="1" id="KW-0472">Membrane</keyword>
<dbReference type="Proteomes" id="UP000284822">
    <property type="component" value="Unassembled WGS sequence"/>
</dbReference>
<evidence type="ECO:0000313" key="4">
    <source>
        <dbReference type="Proteomes" id="UP000284109"/>
    </source>
</evidence>
<comment type="caution">
    <text evidence="3">The sequence shown here is derived from an EMBL/GenBank/DDBJ whole genome shotgun (WGS) entry which is preliminary data.</text>
</comment>
<reference evidence="4 5" key="1">
    <citation type="submission" date="2018-07" db="EMBL/GenBank/DDBJ databases">
        <title>Genome sequences of six Lactobacillus spp. isolated from bumble bee guts.</title>
        <authorList>
            <person name="Motta E.V.S."/>
            <person name="Moran N.A."/>
        </authorList>
    </citation>
    <scope>NUCLEOTIDE SEQUENCE [LARGE SCALE GENOMIC DNA]</scope>
    <source>
        <strain evidence="3 4">BI-1.1</strain>
        <strain evidence="2 5">LV-8.1</strain>
    </source>
</reference>
<protein>
    <recommendedName>
        <fullName evidence="6">DUF3188 domain-containing protein</fullName>
    </recommendedName>
</protein>
<keyword evidence="1" id="KW-0812">Transmembrane</keyword>
<feature type="transmembrane region" description="Helical" evidence="1">
    <location>
        <begin position="32"/>
        <end position="52"/>
    </location>
</feature>
<sequence length="65" mass="7298">MNSQLKRDLVAISGGFLIIMLSPLFNSYSPTFYYTFMIAGIIIAISGGISFFKDNKKQGKDRDQK</sequence>
<accession>A0A347SSG9</accession>
<keyword evidence="1" id="KW-1133">Transmembrane helix</keyword>
<proteinExistence type="predicted"/>
<evidence type="ECO:0008006" key="6">
    <source>
        <dbReference type="Google" id="ProtNLM"/>
    </source>
</evidence>
<dbReference type="EMBL" id="QOCS01000002">
    <property type="protein sequence ID" value="RHW48756.1"/>
    <property type="molecule type" value="Genomic_DNA"/>
</dbReference>
<name>A0A347SSG9_9LACO</name>
<evidence type="ECO:0000256" key="1">
    <source>
        <dbReference type="SAM" id="Phobius"/>
    </source>
</evidence>
<gene>
    <name evidence="3" type="ORF">DS831_04820</name>
    <name evidence="2" type="ORF">DS832_00465</name>
</gene>